<keyword evidence="4" id="KW-0812">Transmembrane</keyword>
<protein>
    <submittedName>
        <fullName evidence="6">Helix-turn-helix transcriptional regulator</fullName>
    </submittedName>
</protein>
<dbReference type="InterPro" id="IPR018062">
    <property type="entry name" value="HTH_AraC-typ_CS"/>
</dbReference>
<feature type="domain" description="HTH araC/xylS-type" evidence="5">
    <location>
        <begin position="292"/>
        <end position="393"/>
    </location>
</feature>
<evidence type="ECO:0000313" key="7">
    <source>
        <dbReference type="Proteomes" id="UP000321933"/>
    </source>
</evidence>
<feature type="transmembrane region" description="Helical" evidence="4">
    <location>
        <begin position="221"/>
        <end position="240"/>
    </location>
</feature>
<dbReference type="EMBL" id="VRYZ01000009">
    <property type="protein sequence ID" value="TXS89357.1"/>
    <property type="molecule type" value="Genomic_DNA"/>
</dbReference>
<dbReference type="Pfam" id="PF12833">
    <property type="entry name" value="HTH_18"/>
    <property type="match status" value="1"/>
</dbReference>
<dbReference type="Proteomes" id="UP000321933">
    <property type="component" value="Unassembled WGS sequence"/>
</dbReference>
<keyword evidence="2" id="KW-0238">DNA-binding</keyword>
<dbReference type="Gene3D" id="1.10.10.60">
    <property type="entry name" value="Homeodomain-like"/>
    <property type="match status" value="1"/>
</dbReference>
<keyword evidence="4" id="KW-0472">Membrane</keyword>
<dbReference type="InterPro" id="IPR018060">
    <property type="entry name" value="HTH_AraC"/>
</dbReference>
<dbReference type="GO" id="GO:0003700">
    <property type="term" value="F:DNA-binding transcription factor activity"/>
    <property type="evidence" value="ECO:0007669"/>
    <property type="project" value="InterPro"/>
</dbReference>
<dbReference type="AlphaFoldDB" id="A0A5C8ZP69"/>
<evidence type="ECO:0000256" key="4">
    <source>
        <dbReference type="SAM" id="Phobius"/>
    </source>
</evidence>
<keyword evidence="1" id="KW-0805">Transcription regulation</keyword>
<accession>A0A5C8ZP69</accession>
<proteinExistence type="predicted"/>
<sequence length="396" mass="45140">MPSPMELTLHILSLIVLCGITAGSLLALQLWLIPWGNRRANRVLSLHLTNYVILAGAYVYYIEQAESAAGFHVVFSLQLLMGPLFYLYTRLLTDPGLGWRKQYLWHFLPAPLMALLWTLQLPLSPDSPLNLACLNPDSCDLVYRSRFIHRLSVYLSMTAYSIASLWILRPYLQRIKESYSAIEEVNLNWLKTLIFIRLLAILLAIGLEIRTLLVPDGWTPGALVSLSPLLLTLLMGWFGLKQRNIQLSEPVVDIGKPIGNMPKNQNAGKAEKKYQTSSLSPEKAKAIWQQLQRTMEQQQPHLDLGLKIADLAHMMNIPSHHLSEVMNGFAQQSFYDFINQYRVDEAARLLKDPAQRHLSVTDIGLQAGFNSNSTYFSHFKKRFQLTPRQYRQQVQA</sequence>
<evidence type="ECO:0000256" key="1">
    <source>
        <dbReference type="ARBA" id="ARBA00023015"/>
    </source>
</evidence>
<feature type="transmembrane region" description="Helical" evidence="4">
    <location>
        <begin position="103"/>
        <end position="121"/>
    </location>
</feature>
<evidence type="ECO:0000313" key="6">
    <source>
        <dbReference type="EMBL" id="TXS89357.1"/>
    </source>
</evidence>
<feature type="transmembrane region" description="Helical" evidence="4">
    <location>
        <begin position="12"/>
        <end position="32"/>
    </location>
</feature>
<reference evidence="6 7" key="1">
    <citation type="submission" date="2019-08" db="EMBL/GenBank/DDBJ databases">
        <title>Parahaliea maris sp. nov., isolated from the surface seawater.</title>
        <authorList>
            <person name="Liu Y."/>
        </authorList>
    </citation>
    <scope>NUCLEOTIDE SEQUENCE [LARGE SCALE GENOMIC DNA]</scope>
    <source>
        <strain evidence="6 7">S2-26</strain>
    </source>
</reference>
<organism evidence="6 7">
    <name type="scientific">Parahaliea aestuarii</name>
    <dbReference type="NCBI Taxonomy" id="1852021"/>
    <lineage>
        <taxon>Bacteria</taxon>
        <taxon>Pseudomonadati</taxon>
        <taxon>Pseudomonadota</taxon>
        <taxon>Gammaproteobacteria</taxon>
        <taxon>Cellvibrionales</taxon>
        <taxon>Halieaceae</taxon>
        <taxon>Parahaliea</taxon>
    </lineage>
</organism>
<feature type="transmembrane region" description="Helical" evidence="4">
    <location>
        <begin position="151"/>
        <end position="168"/>
    </location>
</feature>
<keyword evidence="3" id="KW-0804">Transcription</keyword>
<feature type="transmembrane region" description="Helical" evidence="4">
    <location>
        <begin position="68"/>
        <end position="91"/>
    </location>
</feature>
<keyword evidence="7" id="KW-1185">Reference proteome</keyword>
<dbReference type="InterPro" id="IPR009057">
    <property type="entry name" value="Homeodomain-like_sf"/>
</dbReference>
<evidence type="ECO:0000256" key="3">
    <source>
        <dbReference type="ARBA" id="ARBA00023163"/>
    </source>
</evidence>
<dbReference type="SUPFAM" id="SSF46689">
    <property type="entry name" value="Homeodomain-like"/>
    <property type="match status" value="1"/>
</dbReference>
<dbReference type="SMART" id="SM00342">
    <property type="entry name" value="HTH_ARAC"/>
    <property type="match status" value="1"/>
</dbReference>
<dbReference type="PANTHER" id="PTHR43280:SF29">
    <property type="entry name" value="ARAC-FAMILY TRANSCRIPTIONAL REGULATOR"/>
    <property type="match status" value="1"/>
</dbReference>
<keyword evidence="4" id="KW-1133">Transmembrane helix</keyword>
<feature type="transmembrane region" description="Helical" evidence="4">
    <location>
        <begin position="44"/>
        <end position="62"/>
    </location>
</feature>
<feature type="transmembrane region" description="Helical" evidence="4">
    <location>
        <begin position="189"/>
        <end position="209"/>
    </location>
</feature>
<dbReference type="PANTHER" id="PTHR43280">
    <property type="entry name" value="ARAC-FAMILY TRANSCRIPTIONAL REGULATOR"/>
    <property type="match status" value="1"/>
</dbReference>
<dbReference type="GO" id="GO:0043565">
    <property type="term" value="F:sequence-specific DNA binding"/>
    <property type="evidence" value="ECO:0007669"/>
    <property type="project" value="InterPro"/>
</dbReference>
<name>A0A5C8ZP69_9GAMM</name>
<gene>
    <name evidence="6" type="ORF">FVW59_17720</name>
</gene>
<dbReference type="PROSITE" id="PS00041">
    <property type="entry name" value="HTH_ARAC_FAMILY_1"/>
    <property type="match status" value="1"/>
</dbReference>
<comment type="caution">
    <text evidence="6">The sequence shown here is derived from an EMBL/GenBank/DDBJ whole genome shotgun (WGS) entry which is preliminary data.</text>
</comment>
<dbReference type="PROSITE" id="PS01124">
    <property type="entry name" value="HTH_ARAC_FAMILY_2"/>
    <property type="match status" value="1"/>
</dbReference>
<evidence type="ECO:0000256" key="2">
    <source>
        <dbReference type="ARBA" id="ARBA00023125"/>
    </source>
</evidence>
<evidence type="ECO:0000259" key="5">
    <source>
        <dbReference type="PROSITE" id="PS01124"/>
    </source>
</evidence>